<evidence type="ECO:0000259" key="2">
    <source>
        <dbReference type="Pfam" id="PF00144"/>
    </source>
</evidence>
<dbReference type="Pfam" id="PF00144">
    <property type="entry name" value="Beta-lactamase"/>
    <property type="match status" value="1"/>
</dbReference>
<dbReference type="InterPro" id="IPR050789">
    <property type="entry name" value="Diverse_Enzym_Activities"/>
</dbReference>
<dbReference type="PANTHER" id="PTHR43283">
    <property type="entry name" value="BETA-LACTAMASE-RELATED"/>
    <property type="match status" value="1"/>
</dbReference>
<evidence type="ECO:0000313" key="3">
    <source>
        <dbReference type="EMBL" id="SFU31809.1"/>
    </source>
</evidence>
<reference evidence="4" key="1">
    <citation type="submission" date="2016-10" db="EMBL/GenBank/DDBJ databases">
        <authorList>
            <person name="Varghese N."/>
            <person name="Submissions S."/>
        </authorList>
    </citation>
    <scope>NUCLEOTIDE SEQUENCE [LARGE SCALE GENOMIC DNA]</scope>
    <source>
        <strain evidence="4">CGMCC 1.6981</strain>
    </source>
</reference>
<accession>A0A1I7F6Q4</accession>
<keyword evidence="1" id="KW-0732">Signal</keyword>
<protein>
    <submittedName>
        <fullName evidence="3">CubicO group peptidase, beta-lactamase class C family</fullName>
    </submittedName>
</protein>
<dbReference type="RefSeq" id="WP_245784113.1">
    <property type="nucleotide sequence ID" value="NZ_FPBP01000001.1"/>
</dbReference>
<organism evidence="3 4">
    <name type="scientific">Halomonas korlensis</name>
    <dbReference type="NCBI Taxonomy" id="463301"/>
    <lineage>
        <taxon>Bacteria</taxon>
        <taxon>Pseudomonadati</taxon>
        <taxon>Pseudomonadota</taxon>
        <taxon>Gammaproteobacteria</taxon>
        <taxon>Oceanospirillales</taxon>
        <taxon>Halomonadaceae</taxon>
        <taxon>Halomonas</taxon>
    </lineage>
</organism>
<dbReference type="STRING" id="463301.SAMN04487955_101271"/>
<dbReference type="SUPFAM" id="SSF56601">
    <property type="entry name" value="beta-lactamase/transpeptidase-like"/>
    <property type="match status" value="1"/>
</dbReference>
<dbReference type="Gene3D" id="3.40.710.10">
    <property type="entry name" value="DD-peptidase/beta-lactamase superfamily"/>
    <property type="match status" value="1"/>
</dbReference>
<dbReference type="EMBL" id="FPBP01000001">
    <property type="protein sequence ID" value="SFU31809.1"/>
    <property type="molecule type" value="Genomic_DNA"/>
</dbReference>
<sequence length="351" mass="38088">MPRSPTQRHIRERTLSRLRIMLAFAMICHASNAMASDQKALQAADFQRIESAAEALDRLHALVVAENGEIVYERAFDGPGVDQPANIKSLSKTVLAALVGAAIEKDILQGPDQPVAELLGPLMPDAAESQVNEITVGHLLSLQAGLERTSGDNYGAWVMSPDWVEYALTRPFVDEPGGRMLYSTGSSHLLSAALTQSTGESTLVLARRLLGEPLDIAIPHRPRDPQGIYFGGNDMQLSPRALVQLGELYRQDGVVNGTRVLPEGWTEASWTARGRSPWTGDGYGYGWFITTLAGERVYYGRGYGGQALFVVPERELTVAITSDPLPPSPGGQFQGRLNRLIEILLGNGEAE</sequence>
<gene>
    <name evidence="3" type="ORF">SAMN04487955_101271</name>
</gene>
<evidence type="ECO:0000256" key="1">
    <source>
        <dbReference type="SAM" id="SignalP"/>
    </source>
</evidence>
<dbReference type="Proteomes" id="UP000198693">
    <property type="component" value="Unassembled WGS sequence"/>
</dbReference>
<dbReference type="InterPro" id="IPR012338">
    <property type="entry name" value="Beta-lactam/transpept-like"/>
</dbReference>
<proteinExistence type="predicted"/>
<feature type="chain" id="PRO_5011556348" evidence="1">
    <location>
        <begin position="36"/>
        <end position="351"/>
    </location>
</feature>
<name>A0A1I7F6Q4_9GAMM</name>
<dbReference type="AlphaFoldDB" id="A0A1I7F6Q4"/>
<feature type="domain" description="Beta-lactamase-related" evidence="2">
    <location>
        <begin position="61"/>
        <end position="336"/>
    </location>
</feature>
<dbReference type="PANTHER" id="PTHR43283:SF7">
    <property type="entry name" value="BETA-LACTAMASE-RELATED DOMAIN-CONTAINING PROTEIN"/>
    <property type="match status" value="1"/>
</dbReference>
<feature type="signal peptide" evidence="1">
    <location>
        <begin position="1"/>
        <end position="35"/>
    </location>
</feature>
<keyword evidence="4" id="KW-1185">Reference proteome</keyword>
<dbReference type="InterPro" id="IPR001466">
    <property type="entry name" value="Beta-lactam-related"/>
</dbReference>
<evidence type="ECO:0000313" key="4">
    <source>
        <dbReference type="Proteomes" id="UP000198693"/>
    </source>
</evidence>